<evidence type="ECO:0000256" key="1">
    <source>
        <dbReference type="SAM" id="MobiDB-lite"/>
    </source>
</evidence>
<feature type="compositionally biased region" description="Basic and acidic residues" evidence="1">
    <location>
        <begin position="580"/>
        <end position="589"/>
    </location>
</feature>
<evidence type="ECO:0000313" key="2">
    <source>
        <dbReference type="EMBL" id="KAF9542989.1"/>
    </source>
</evidence>
<organism evidence="2 3">
    <name type="scientific">Mortierella hygrophila</name>
    <dbReference type="NCBI Taxonomy" id="979708"/>
    <lineage>
        <taxon>Eukaryota</taxon>
        <taxon>Fungi</taxon>
        <taxon>Fungi incertae sedis</taxon>
        <taxon>Mucoromycota</taxon>
        <taxon>Mortierellomycotina</taxon>
        <taxon>Mortierellomycetes</taxon>
        <taxon>Mortierellales</taxon>
        <taxon>Mortierellaceae</taxon>
        <taxon>Mortierella</taxon>
    </lineage>
</organism>
<feature type="compositionally biased region" description="Basic and acidic residues" evidence="1">
    <location>
        <begin position="1"/>
        <end position="10"/>
    </location>
</feature>
<comment type="caution">
    <text evidence="2">The sequence shown here is derived from an EMBL/GenBank/DDBJ whole genome shotgun (WGS) entry which is preliminary data.</text>
</comment>
<feature type="region of interest" description="Disordered" evidence="1">
    <location>
        <begin position="1"/>
        <end position="174"/>
    </location>
</feature>
<feature type="compositionally biased region" description="Low complexity" evidence="1">
    <location>
        <begin position="243"/>
        <end position="262"/>
    </location>
</feature>
<proteinExistence type="predicted"/>
<feature type="compositionally biased region" description="Polar residues" evidence="1">
    <location>
        <begin position="75"/>
        <end position="84"/>
    </location>
</feature>
<feature type="compositionally biased region" description="Low complexity" evidence="1">
    <location>
        <begin position="287"/>
        <end position="306"/>
    </location>
</feature>
<keyword evidence="3" id="KW-1185">Reference proteome</keyword>
<dbReference type="AlphaFoldDB" id="A0A9P6F4V5"/>
<accession>A0A9P6F4V5</accession>
<feature type="region of interest" description="Disordered" evidence="1">
    <location>
        <begin position="577"/>
        <end position="649"/>
    </location>
</feature>
<dbReference type="Proteomes" id="UP000723463">
    <property type="component" value="Unassembled WGS sequence"/>
</dbReference>
<feature type="compositionally biased region" description="Low complexity" evidence="1">
    <location>
        <begin position="132"/>
        <end position="144"/>
    </location>
</feature>
<dbReference type="EMBL" id="JAAAXW010000124">
    <property type="protein sequence ID" value="KAF9542989.1"/>
    <property type="molecule type" value="Genomic_DNA"/>
</dbReference>
<feature type="compositionally biased region" description="Low complexity" evidence="1">
    <location>
        <begin position="152"/>
        <end position="164"/>
    </location>
</feature>
<name>A0A9P6F4V5_9FUNG</name>
<feature type="compositionally biased region" description="Low complexity" evidence="1">
    <location>
        <begin position="616"/>
        <end position="628"/>
    </location>
</feature>
<feature type="compositionally biased region" description="Polar residues" evidence="1">
    <location>
        <begin position="223"/>
        <end position="242"/>
    </location>
</feature>
<reference evidence="2" key="1">
    <citation type="journal article" date="2020" name="Fungal Divers.">
        <title>Resolving the Mortierellaceae phylogeny through synthesis of multi-gene phylogenetics and phylogenomics.</title>
        <authorList>
            <person name="Vandepol N."/>
            <person name="Liber J."/>
            <person name="Desiro A."/>
            <person name="Na H."/>
            <person name="Kennedy M."/>
            <person name="Barry K."/>
            <person name="Grigoriev I.V."/>
            <person name="Miller A.N."/>
            <person name="O'Donnell K."/>
            <person name="Stajich J.E."/>
            <person name="Bonito G."/>
        </authorList>
    </citation>
    <scope>NUCLEOTIDE SEQUENCE</scope>
    <source>
        <strain evidence="2">NRRL 2591</strain>
    </source>
</reference>
<feature type="region of interest" description="Disordered" evidence="1">
    <location>
        <begin position="287"/>
        <end position="317"/>
    </location>
</feature>
<gene>
    <name evidence="2" type="ORF">EC957_001347</name>
</gene>
<feature type="region of interest" description="Disordered" evidence="1">
    <location>
        <begin position="201"/>
        <end position="262"/>
    </location>
</feature>
<feature type="compositionally biased region" description="Low complexity" evidence="1">
    <location>
        <begin position="760"/>
        <end position="774"/>
    </location>
</feature>
<feature type="compositionally biased region" description="Polar residues" evidence="1">
    <location>
        <begin position="202"/>
        <end position="211"/>
    </location>
</feature>
<protein>
    <submittedName>
        <fullName evidence="2">Uncharacterized protein</fullName>
    </submittedName>
</protein>
<feature type="region of interest" description="Disordered" evidence="1">
    <location>
        <begin position="752"/>
        <end position="782"/>
    </location>
</feature>
<feature type="compositionally biased region" description="Polar residues" evidence="1">
    <location>
        <begin position="115"/>
        <end position="130"/>
    </location>
</feature>
<sequence length="1093" mass="118923">MLSHHEKPGWEDTTTATPFEGPQQHQSHKDHKDHGTPTRQHTHKQKHQTSGSCDQVVPTTSSHSPPSSPLPLGLQKQNGTTDADTATLAREVTDMDSEDDHRRRYKQHPTGRIQGRSSAASDYGSGQHSARSAMQATAESATAARSRRKETGGSTRTTTTTTPEISRRPRFSLSTVVNPRAQVHSPGTATREAAVAVPMDVSTKTTNARSSRTIKESVATPRATKSTTSSLGGHVQPTTKSVSTTRISKSRSPTTITTTTTTTTRRVASTIITMGPHHDREHRKLATANASAAAASAHSTKTSSSSSRKERTTRASNLAPVTAEVGRATMSRGGGRQTEVEPTVERTNAITIPTAPEHNDNKNATMQHLSIAKPTTTTTTTLLPALQMEGDEDFVQDIISTPTGVAINSPSSKPSSPSTPPLAASAEIPHILSSPISSPIIVASRPKTPPPPYQTAILHNIPSSDMVHQTPDMPSITTCSPTKETAPIIQEQHENTEVYLAKPPAAVILSKTEASPVAGSKQSPGIAKSMTVTTVVSAPPTFLSRTPRIFRAMREASSPRVLGVQQQQQQPILTSQSEIKAARDQERPAEVPTTPGPTTMHRIKSEDLAAEEPAETRSTLPTTSTPTTIPDLVGAEEAPKPQPQPFRKNIWNGRMDKFTKTWSTPLSHEESIPTAQGNAPVRTGILAAMGANVSRAPLTKVKDPAVMRDLMVLAKERRASRTLCVAEDGASGFRSASIGGNQFRDRSRMQFEHRNDNDNDTPTTTNLTTNHNNTYSSLSTSAPSGKITFEDKKAFLKTQEMRRRSNLHRSRSFNTVDPPYYPFPSSPSPAPAQDPLSIDTRPGFPWKGRAATATPPIPAIRDSPPGDGVSHQQHQQYIGNIAPLLLPLLIVISYMVHTFDSTRHPFLPLLFFHFFILVRFHRFIFGVLDVFNVLGELGEFKDVTVIVPGSIVPSSVSFFCKWSPCSDDAAIVLAAPCQSDFYHWSIRTFFLLLHPDLQQPPPNTATIVDNVTFPPLARIVTRKEPEAGQKKAEGMGVYKQVLTDWLLRLDQLSTITSPSTGSSLYKDHSGLKREVEKIRWQHNVPSKSNNRSK</sequence>
<evidence type="ECO:0000313" key="3">
    <source>
        <dbReference type="Proteomes" id="UP000723463"/>
    </source>
</evidence>